<dbReference type="EMBL" id="JBHUOQ010000001">
    <property type="protein sequence ID" value="MFD2829930.1"/>
    <property type="molecule type" value="Genomic_DNA"/>
</dbReference>
<evidence type="ECO:0000256" key="1">
    <source>
        <dbReference type="SAM" id="SignalP"/>
    </source>
</evidence>
<name>A0ABW5WVL9_9STAP</name>
<keyword evidence="3" id="KW-1185">Reference proteome</keyword>
<dbReference type="Proteomes" id="UP001597519">
    <property type="component" value="Unassembled WGS sequence"/>
</dbReference>
<keyword evidence="1" id="KW-0732">Signal</keyword>
<organism evidence="2 3">
    <name type="scientific">Corticicoccus populi</name>
    <dbReference type="NCBI Taxonomy" id="1812821"/>
    <lineage>
        <taxon>Bacteria</taxon>
        <taxon>Bacillati</taxon>
        <taxon>Bacillota</taxon>
        <taxon>Bacilli</taxon>
        <taxon>Bacillales</taxon>
        <taxon>Staphylococcaceae</taxon>
        <taxon>Corticicoccus</taxon>
    </lineage>
</organism>
<feature type="signal peptide" evidence="1">
    <location>
        <begin position="1"/>
        <end position="22"/>
    </location>
</feature>
<reference evidence="3" key="1">
    <citation type="journal article" date="2019" name="Int. J. Syst. Evol. Microbiol.">
        <title>The Global Catalogue of Microorganisms (GCM) 10K type strain sequencing project: providing services to taxonomists for standard genome sequencing and annotation.</title>
        <authorList>
            <consortium name="The Broad Institute Genomics Platform"/>
            <consortium name="The Broad Institute Genome Sequencing Center for Infectious Disease"/>
            <person name="Wu L."/>
            <person name="Ma J."/>
        </authorList>
    </citation>
    <scope>NUCLEOTIDE SEQUENCE [LARGE SCALE GENOMIC DNA]</scope>
    <source>
        <strain evidence="3">KCTC 33575</strain>
    </source>
</reference>
<comment type="caution">
    <text evidence="2">The sequence shown here is derived from an EMBL/GenBank/DDBJ whole genome shotgun (WGS) entry which is preliminary data.</text>
</comment>
<evidence type="ECO:0000313" key="3">
    <source>
        <dbReference type="Proteomes" id="UP001597519"/>
    </source>
</evidence>
<dbReference type="RefSeq" id="WP_377772377.1">
    <property type="nucleotide sequence ID" value="NZ_JBHUOQ010000001.1"/>
</dbReference>
<evidence type="ECO:0000313" key="2">
    <source>
        <dbReference type="EMBL" id="MFD2829930.1"/>
    </source>
</evidence>
<accession>A0ABW5WVL9</accession>
<gene>
    <name evidence="2" type="ORF">ACFSX4_05565</name>
</gene>
<feature type="chain" id="PRO_5046676634" description="Lipocalin-like domain-containing protein" evidence="1">
    <location>
        <begin position="23"/>
        <end position="124"/>
    </location>
</feature>
<dbReference type="PROSITE" id="PS51257">
    <property type="entry name" value="PROKAR_LIPOPROTEIN"/>
    <property type="match status" value="1"/>
</dbReference>
<sequence length="124" mass="14011">MKKILILSGLMSMLFIASCSNAEGTGESLIDNDSVIEGTWINYNGEETEDSEMRTTEAVEYDSSNDYEINRSSYVSYYNGDEFLETILYGEEPPMNLEKVENADSIRISFNAYNEDSITLLKVN</sequence>
<protein>
    <recommendedName>
        <fullName evidence="4">Lipocalin-like domain-containing protein</fullName>
    </recommendedName>
</protein>
<evidence type="ECO:0008006" key="4">
    <source>
        <dbReference type="Google" id="ProtNLM"/>
    </source>
</evidence>
<proteinExistence type="predicted"/>